<evidence type="ECO:0000256" key="4">
    <source>
        <dbReference type="ARBA" id="ARBA00022741"/>
    </source>
</evidence>
<dbReference type="PANTHER" id="PTHR10520:SF12">
    <property type="entry name" value="TRIFUNCTIONAL PURINE BIOSYNTHETIC PROTEIN ADENOSINE-3"/>
    <property type="match status" value="1"/>
</dbReference>
<reference evidence="8 9" key="1">
    <citation type="journal article" date="2010" name="Stand. Genomic Sci.">
        <title>Complete genome sequence of Ignisphaera aggregans type strain (AQ1.S1).</title>
        <authorList>
            <person name="Goker M."/>
            <person name="Held B."/>
            <person name="Lapidus A."/>
            <person name="Nolan M."/>
            <person name="Spring S."/>
            <person name="Yasawong M."/>
            <person name="Lucas S."/>
            <person name="Glavina Del Rio T."/>
            <person name="Tice H."/>
            <person name="Cheng J.F."/>
            <person name="Goodwin L."/>
            <person name="Tapia R."/>
            <person name="Pitluck S."/>
            <person name="Liolios K."/>
            <person name="Ivanova N."/>
            <person name="Mavromatis K."/>
            <person name="Mikhailova N."/>
            <person name="Pati A."/>
            <person name="Chen A."/>
            <person name="Palaniappan K."/>
            <person name="Brambilla E."/>
            <person name="Land M."/>
            <person name="Hauser L."/>
            <person name="Chang Y.J."/>
            <person name="Jeffries C.D."/>
            <person name="Brettin T."/>
            <person name="Detter J.C."/>
            <person name="Han C."/>
            <person name="Rohde M."/>
            <person name="Sikorski J."/>
            <person name="Woyke T."/>
            <person name="Bristow J."/>
            <person name="Eisen J.A."/>
            <person name="Markowitz V."/>
            <person name="Hugenholtz P."/>
            <person name="Kyrpides N.C."/>
            <person name="Klenk H.P."/>
        </authorList>
    </citation>
    <scope>NUCLEOTIDE SEQUENCE [LARGE SCALE GENOMIC DNA]</scope>
    <source>
        <strain evidence="9">DSM 17230 / JCM 13409 / AQ1.S1</strain>
    </source>
</reference>
<dbReference type="Pfam" id="PF00586">
    <property type="entry name" value="AIRS"/>
    <property type="match status" value="1"/>
</dbReference>
<dbReference type="SUPFAM" id="SSF55326">
    <property type="entry name" value="PurM N-terminal domain-like"/>
    <property type="match status" value="1"/>
</dbReference>
<name>E0SQP5_IGNAA</name>
<keyword evidence="3 8" id="KW-0436">Ligase</keyword>
<feature type="domain" description="PurM-like N-terminal" evidence="6">
    <location>
        <begin position="54"/>
        <end position="144"/>
    </location>
</feature>
<dbReference type="InterPro" id="IPR004733">
    <property type="entry name" value="PurM_cligase"/>
</dbReference>
<evidence type="ECO:0000313" key="9">
    <source>
        <dbReference type="Proteomes" id="UP000001304"/>
    </source>
</evidence>
<dbReference type="EC" id="6.3.3.1" evidence="2"/>
<dbReference type="Proteomes" id="UP000001304">
    <property type="component" value="Chromosome"/>
</dbReference>
<evidence type="ECO:0000313" key="8">
    <source>
        <dbReference type="EMBL" id="ADM27119.1"/>
    </source>
</evidence>
<protein>
    <recommendedName>
        <fullName evidence="2">phosphoribosylformylglycinamidine cyclo-ligase</fullName>
        <ecNumber evidence="2">6.3.3.1</ecNumber>
    </recommendedName>
</protein>
<keyword evidence="4" id="KW-0547">Nucleotide-binding</keyword>
<dbReference type="Gene3D" id="3.30.1330.10">
    <property type="entry name" value="PurM-like, N-terminal domain"/>
    <property type="match status" value="1"/>
</dbReference>
<dbReference type="GO" id="GO:0005829">
    <property type="term" value="C:cytosol"/>
    <property type="evidence" value="ECO:0007669"/>
    <property type="project" value="TreeGrafter"/>
</dbReference>
<comment type="pathway">
    <text evidence="1">Purine metabolism; IMP biosynthesis via de novo pathway; 5-amino-1-(5-phospho-D-ribosyl)imidazole from N(2)-formyl-N(1)-(5-phospho-D-ribosyl)glycinamide: step 2/2.</text>
</comment>
<dbReference type="NCBIfam" id="TIGR00878">
    <property type="entry name" value="purM"/>
    <property type="match status" value="1"/>
</dbReference>
<dbReference type="InterPro" id="IPR010918">
    <property type="entry name" value="PurM-like_C_dom"/>
</dbReference>
<feature type="domain" description="PurM-like C-terminal" evidence="7">
    <location>
        <begin position="170"/>
        <end position="327"/>
    </location>
</feature>
<dbReference type="GO" id="GO:0006189">
    <property type="term" value="P:'de novo' IMP biosynthetic process"/>
    <property type="evidence" value="ECO:0007669"/>
    <property type="project" value="UniProtKB-UniPathway"/>
</dbReference>
<dbReference type="HOGENOM" id="CLU_047116_0_0_2"/>
<dbReference type="BioCyc" id="IAGG583356:GHAH-282-MONOMER"/>
<dbReference type="GO" id="GO:0005524">
    <property type="term" value="F:ATP binding"/>
    <property type="evidence" value="ECO:0007669"/>
    <property type="project" value="UniProtKB-KW"/>
</dbReference>
<evidence type="ECO:0000256" key="3">
    <source>
        <dbReference type="ARBA" id="ARBA00022598"/>
    </source>
</evidence>
<dbReference type="KEGG" id="iag:Igag_0270"/>
<evidence type="ECO:0000259" key="6">
    <source>
        <dbReference type="Pfam" id="PF00586"/>
    </source>
</evidence>
<dbReference type="SUPFAM" id="SSF56042">
    <property type="entry name" value="PurM C-terminal domain-like"/>
    <property type="match status" value="1"/>
</dbReference>
<proteinExistence type="predicted"/>
<dbReference type="AlphaFoldDB" id="E0SQP5"/>
<accession>E0SQP5</accession>
<evidence type="ECO:0000256" key="5">
    <source>
        <dbReference type="ARBA" id="ARBA00022840"/>
    </source>
</evidence>
<dbReference type="GO" id="GO:0004641">
    <property type="term" value="F:phosphoribosylformylglycinamidine cyclo-ligase activity"/>
    <property type="evidence" value="ECO:0007669"/>
    <property type="project" value="UniProtKB-EC"/>
</dbReference>
<dbReference type="InterPro" id="IPR016188">
    <property type="entry name" value="PurM-like_N"/>
</dbReference>
<dbReference type="STRING" id="583356.Igag_0270"/>
<keyword evidence="5" id="KW-0067">ATP-binding</keyword>
<dbReference type="InterPro" id="IPR036921">
    <property type="entry name" value="PurM-like_N_sf"/>
</dbReference>
<keyword evidence="9" id="KW-1185">Reference proteome</keyword>
<organism evidence="8 9">
    <name type="scientific">Ignisphaera aggregans (strain DSM 17230 / JCM 13409 / AQ1.S1)</name>
    <dbReference type="NCBI Taxonomy" id="583356"/>
    <lineage>
        <taxon>Archaea</taxon>
        <taxon>Thermoproteota</taxon>
        <taxon>Thermoprotei</taxon>
        <taxon>Desulfurococcales</taxon>
        <taxon>Desulfurococcaceae</taxon>
        <taxon>Ignisphaera</taxon>
    </lineage>
</organism>
<evidence type="ECO:0000256" key="1">
    <source>
        <dbReference type="ARBA" id="ARBA00004686"/>
    </source>
</evidence>
<evidence type="ECO:0000256" key="2">
    <source>
        <dbReference type="ARBA" id="ARBA00013047"/>
    </source>
</evidence>
<dbReference type="Pfam" id="PF02769">
    <property type="entry name" value="AIRS_C"/>
    <property type="match status" value="1"/>
</dbReference>
<sequence length="341" mass="37458">MAGNNIWTYSKAGIDLSKHRSMHRYALENIAKLAKELGINIKNIGSYTTFIGVEGVDIALHVDGVGTKTIVLSKLNRYEVIGWDCVAMNVNDVVCDGARPLALIDYIAMPRDDEEIFKRIFDGIINAARIARVAVVGGETAILPDLVNSVDAICMVVAVKRNSFVNRARRGDIVIGVNSWGLHANGYTLVRRVIESTVNSYNISIDGIDLGEELSRPTAIYSNLVMEAIEQGLVNSIAHITGGAFRKVKRVLGDDLDMYIRMPEPPKIFSLIMKLGNIPVTEMYSVFNMGIGLVFTTPIEKVQSLMELIERNGFNAYKLGEVVSGSGSIYIDTPFGEKLEL</sequence>
<gene>
    <name evidence="8" type="ordered locus">Igag_0270</name>
</gene>
<dbReference type="GO" id="GO:0046084">
    <property type="term" value="P:adenine biosynthetic process"/>
    <property type="evidence" value="ECO:0007669"/>
    <property type="project" value="TreeGrafter"/>
</dbReference>
<evidence type="ECO:0000259" key="7">
    <source>
        <dbReference type="Pfam" id="PF02769"/>
    </source>
</evidence>
<dbReference type="PANTHER" id="PTHR10520">
    <property type="entry name" value="TRIFUNCTIONAL PURINE BIOSYNTHETIC PROTEIN ADENOSINE-3-RELATED"/>
    <property type="match status" value="1"/>
</dbReference>
<dbReference type="EMBL" id="CP002098">
    <property type="protein sequence ID" value="ADM27119.1"/>
    <property type="molecule type" value="Genomic_DNA"/>
</dbReference>
<dbReference type="InterPro" id="IPR036676">
    <property type="entry name" value="PurM-like_C_sf"/>
</dbReference>
<dbReference type="Gene3D" id="3.90.650.10">
    <property type="entry name" value="PurM-like C-terminal domain"/>
    <property type="match status" value="1"/>
</dbReference>
<dbReference type="UniPathway" id="UPA00074">
    <property type="reaction ID" value="UER00129"/>
</dbReference>
<dbReference type="GO" id="GO:0004637">
    <property type="term" value="F:phosphoribosylamine-glycine ligase activity"/>
    <property type="evidence" value="ECO:0007669"/>
    <property type="project" value="TreeGrafter"/>
</dbReference>
<dbReference type="CDD" id="cd02196">
    <property type="entry name" value="PurM"/>
    <property type="match status" value="1"/>
</dbReference>